<gene>
    <name evidence="1" type="ORF">J0383_18770</name>
</gene>
<sequence length="88" mass="10468">MIQIKQLTRQEYENTVNKPSEFIVLYKTEDIEKQLISIIATHFAENIKEMIEYLQEVSKFDFSNREYIILETETKSLTAFFIEVLISV</sequence>
<evidence type="ECO:0000313" key="1">
    <source>
        <dbReference type="EMBL" id="QSW88293.1"/>
    </source>
</evidence>
<dbReference type="RefSeq" id="WP_207295496.1">
    <property type="nucleotide sequence ID" value="NZ_CP071448.1"/>
</dbReference>
<evidence type="ECO:0000313" key="2">
    <source>
        <dbReference type="Proteomes" id="UP000663440"/>
    </source>
</evidence>
<name>A0ABX7QCF9_9FLAO</name>
<organism evidence="1 2">
    <name type="scientific">Flavobacterium endoglycinae</name>
    <dbReference type="NCBI Taxonomy" id="2816357"/>
    <lineage>
        <taxon>Bacteria</taxon>
        <taxon>Pseudomonadati</taxon>
        <taxon>Bacteroidota</taxon>
        <taxon>Flavobacteriia</taxon>
        <taxon>Flavobacteriales</taxon>
        <taxon>Flavobacteriaceae</taxon>
        <taxon>Flavobacterium</taxon>
    </lineage>
</organism>
<dbReference type="EMBL" id="CP071448">
    <property type="protein sequence ID" value="QSW88293.1"/>
    <property type="molecule type" value="Genomic_DNA"/>
</dbReference>
<accession>A0ABX7QCF9</accession>
<proteinExistence type="predicted"/>
<keyword evidence="2" id="KW-1185">Reference proteome</keyword>
<protein>
    <submittedName>
        <fullName evidence="1">Uncharacterized protein</fullName>
    </submittedName>
</protein>
<reference evidence="1 2" key="1">
    <citation type="submission" date="2021-03" db="EMBL/GenBank/DDBJ databases">
        <title>Flavobacterium kribbensis sp. nov, an endophytic bacteria, isolated from soybean.</title>
        <authorList>
            <person name="Lee J."/>
            <person name="Seo J."/>
        </authorList>
    </citation>
    <scope>NUCLEOTIDE SEQUENCE [LARGE SCALE GENOMIC DNA]</scope>
    <source>
        <strain evidence="1 2">BB8</strain>
    </source>
</reference>
<dbReference type="Proteomes" id="UP000663440">
    <property type="component" value="Chromosome"/>
</dbReference>